<dbReference type="Proteomes" id="UP000886804">
    <property type="component" value="Unassembled WGS sequence"/>
</dbReference>
<dbReference type="Gene3D" id="3.40.190.290">
    <property type="match status" value="1"/>
</dbReference>
<gene>
    <name evidence="6" type="ORF">H9716_00095</name>
</gene>
<dbReference type="AlphaFoldDB" id="A0A9D2L5D8"/>
<dbReference type="PANTHER" id="PTHR30126">
    <property type="entry name" value="HTH-TYPE TRANSCRIPTIONAL REGULATOR"/>
    <property type="match status" value="1"/>
</dbReference>
<evidence type="ECO:0000313" key="7">
    <source>
        <dbReference type="Proteomes" id="UP000886804"/>
    </source>
</evidence>
<evidence type="ECO:0000256" key="2">
    <source>
        <dbReference type="ARBA" id="ARBA00023015"/>
    </source>
</evidence>
<evidence type="ECO:0000259" key="5">
    <source>
        <dbReference type="PROSITE" id="PS50931"/>
    </source>
</evidence>
<comment type="caution">
    <text evidence="6">The sequence shown here is derived from an EMBL/GenBank/DDBJ whole genome shotgun (WGS) entry which is preliminary data.</text>
</comment>
<evidence type="ECO:0000256" key="3">
    <source>
        <dbReference type="ARBA" id="ARBA00023125"/>
    </source>
</evidence>
<dbReference type="PRINTS" id="PR00039">
    <property type="entry name" value="HTHLYSR"/>
</dbReference>
<keyword evidence="2" id="KW-0805">Transcription regulation</keyword>
<comment type="similarity">
    <text evidence="1">Belongs to the LysR transcriptional regulatory family.</text>
</comment>
<dbReference type="PANTHER" id="PTHR30126:SF40">
    <property type="entry name" value="HTH-TYPE TRANSCRIPTIONAL REGULATOR GLTR"/>
    <property type="match status" value="1"/>
</dbReference>
<dbReference type="InterPro" id="IPR036390">
    <property type="entry name" value="WH_DNA-bd_sf"/>
</dbReference>
<dbReference type="SUPFAM" id="SSF53850">
    <property type="entry name" value="Periplasmic binding protein-like II"/>
    <property type="match status" value="1"/>
</dbReference>
<dbReference type="GO" id="GO:0000976">
    <property type="term" value="F:transcription cis-regulatory region binding"/>
    <property type="evidence" value="ECO:0007669"/>
    <property type="project" value="TreeGrafter"/>
</dbReference>
<dbReference type="Gene3D" id="1.10.10.10">
    <property type="entry name" value="Winged helix-like DNA-binding domain superfamily/Winged helix DNA-binding domain"/>
    <property type="match status" value="1"/>
</dbReference>
<organism evidence="6 7">
    <name type="scientific">Candidatus Enterocloster faecavium</name>
    <dbReference type="NCBI Taxonomy" id="2838560"/>
    <lineage>
        <taxon>Bacteria</taxon>
        <taxon>Bacillati</taxon>
        <taxon>Bacillota</taxon>
        <taxon>Clostridia</taxon>
        <taxon>Lachnospirales</taxon>
        <taxon>Lachnospiraceae</taxon>
        <taxon>Enterocloster</taxon>
    </lineage>
</organism>
<dbReference type="PROSITE" id="PS50931">
    <property type="entry name" value="HTH_LYSR"/>
    <property type="match status" value="1"/>
</dbReference>
<accession>A0A9D2L5D8</accession>
<dbReference type="InterPro" id="IPR000847">
    <property type="entry name" value="LysR_HTH_N"/>
</dbReference>
<dbReference type="Pfam" id="PF00126">
    <property type="entry name" value="HTH_1"/>
    <property type="match status" value="1"/>
</dbReference>
<dbReference type="CDD" id="cd05466">
    <property type="entry name" value="PBP2_LTTR_substrate"/>
    <property type="match status" value="1"/>
</dbReference>
<reference evidence="6" key="2">
    <citation type="submission" date="2021-04" db="EMBL/GenBank/DDBJ databases">
        <authorList>
            <person name="Gilroy R."/>
        </authorList>
    </citation>
    <scope>NUCLEOTIDE SEQUENCE</scope>
    <source>
        <strain evidence="6">CHK188-4685</strain>
    </source>
</reference>
<evidence type="ECO:0000256" key="1">
    <source>
        <dbReference type="ARBA" id="ARBA00009437"/>
    </source>
</evidence>
<keyword evidence="4" id="KW-0804">Transcription</keyword>
<evidence type="ECO:0000256" key="4">
    <source>
        <dbReference type="ARBA" id="ARBA00023163"/>
    </source>
</evidence>
<keyword evidence="3" id="KW-0238">DNA-binding</keyword>
<name>A0A9D2L5D8_9FIRM</name>
<reference evidence="6" key="1">
    <citation type="journal article" date="2021" name="PeerJ">
        <title>Extensive microbial diversity within the chicken gut microbiome revealed by metagenomics and culture.</title>
        <authorList>
            <person name="Gilroy R."/>
            <person name="Ravi A."/>
            <person name="Getino M."/>
            <person name="Pursley I."/>
            <person name="Horton D.L."/>
            <person name="Alikhan N.F."/>
            <person name="Baker D."/>
            <person name="Gharbi K."/>
            <person name="Hall N."/>
            <person name="Watson M."/>
            <person name="Adriaenssens E.M."/>
            <person name="Foster-Nyarko E."/>
            <person name="Jarju S."/>
            <person name="Secka A."/>
            <person name="Antonio M."/>
            <person name="Oren A."/>
            <person name="Chaudhuri R.R."/>
            <person name="La Ragione R."/>
            <person name="Hildebrand F."/>
            <person name="Pallen M.J."/>
        </authorList>
    </citation>
    <scope>NUCLEOTIDE SEQUENCE</scope>
    <source>
        <strain evidence="6">CHK188-4685</strain>
    </source>
</reference>
<protein>
    <submittedName>
        <fullName evidence="6">LysR family transcriptional regulator</fullName>
    </submittedName>
</protein>
<evidence type="ECO:0000313" key="6">
    <source>
        <dbReference type="EMBL" id="HJB06256.1"/>
    </source>
</evidence>
<sequence>MNVKDYEYIVEIARQKSLSEAANRLCITQSALTKFLQRVEAQLGTPLFHRIGKRFVLTAIGQMYVNKGLEIMRLDQEMEDELAKMRSDGADAIRLGYSMGQTSFIMDHLLPAFYKRQSAMSVSLKEDSSTGLIRDVEDGKLDLCLAYAREEKPGLSYFPLASSGMALAVPRHSPLLRKAISRPDFPHPVLEDRSWMDEPYIRLASFTQSGRIAQEYFRQIGRYPKSRIYVENVRSAMSAVENRLGNCILAELPHAIHQVEYLSLPDLQVPRQRTCLITRKGSQPQDAMKLLIHLAQALYKQPEKS</sequence>
<dbReference type="EMBL" id="DWYS01000001">
    <property type="protein sequence ID" value="HJB06256.1"/>
    <property type="molecule type" value="Genomic_DNA"/>
</dbReference>
<dbReference type="InterPro" id="IPR005119">
    <property type="entry name" value="LysR_subst-bd"/>
</dbReference>
<dbReference type="InterPro" id="IPR036388">
    <property type="entry name" value="WH-like_DNA-bd_sf"/>
</dbReference>
<dbReference type="SUPFAM" id="SSF46785">
    <property type="entry name" value="Winged helix' DNA-binding domain"/>
    <property type="match status" value="1"/>
</dbReference>
<feature type="domain" description="HTH lysR-type" evidence="5">
    <location>
        <begin position="1"/>
        <end position="58"/>
    </location>
</feature>
<proteinExistence type="inferred from homology"/>
<dbReference type="Pfam" id="PF03466">
    <property type="entry name" value="LysR_substrate"/>
    <property type="match status" value="1"/>
</dbReference>
<dbReference type="GO" id="GO:0003700">
    <property type="term" value="F:DNA-binding transcription factor activity"/>
    <property type="evidence" value="ECO:0007669"/>
    <property type="project" value="InterPro"/>
</dbReference>